<reference evidence="2 3" key="1">
    <citation type="submission" date="2021-03" db="EMBL/GenBank/DDBJ databases">
        <title>Genomic Encyclopedia of Type Strains, Phase IV (KMG-IV): sequencing the most valuable type-strain genomes for metagenomic binning, comparative biology and taxonomic classification.</title>
        <authorList>
            <person name="Goeker M."/>
        </authorList>
    </citation>
    <scope>NUCLEOTIDE SEQUENCE [LARGE SCALE GENOMIC DNA]</scope>
    <source>
        <strain evidence="2 3">DSM 1289</strain>
    </source>
</reference>
<sequence length="224" mass="24573">MTFNDIFKSSFIEKVSGFSIIDSTLALGAAFLVGMFIYLIYKKTFMGVMYSRPFNVSLVALTVLTTFVILAVTSNVVLSLGMVGALSIVRFRTAIKDPMDLVFLFWSLASGIVLGAGLLPLAVLGSMIIGLILVVFSNKTLNSTPYILMVDCDTEHAEKETMAMVKKVFTKYQLKSKSITREKGIELVVEVRMKDGETDFVNKLNNVLGVSNTVLVSYNGDYVA</sequence>
<dbReference type="RefSeq" id="WP_209457208.1">
    <property type="nucleotide sequence ID" value="NZ_BAAACS010000019.1"/>
</dbReference>
<organism evidence="2 3">
    <name type="scientific">Metaclostridioides mangenotii</name>
    <dbReference type="NCBI Taxonomy" id="1540"/>
    <lineage>
        <taxon>Bacteria</taxon>
        <taxon>Bacillati</taxon>
        <taxon>Bacillota</taxon>
        <taxon>Clostridia</taxon>
        <taxon>Peptostreptococcales</taxon>
        <taxon>Peptostreptococcaceae</taxon>
        <taxon>Metaclostridioides</taxon>
    </lineage>
</organism>
<keyword evidence="1" id="KW-1133">Transmembrane helix</keyword>
<feature type="transmembrane region" description="Helical" evidence="1">
    <location>
        <begin position="20"/>
        <end position="41"/>
    </location>
</feature>
<keyword evidence="3" id="KW-1185">Reference proteome</keyword>
<dbReference type="Proteomes" id="UP000767291">
    <property type="component" value="Unassembled WGS sequence"/>
</dbReference>
<feature type="transmembrane region" description="Helical" evidence="1">
    <location>
        <begin position="53"/>
        <end position="83"/>
    </location>
</feature>
<evidence type="ECO:0000313" key="3">
    <source>
        <dbReference type="Proteomes" id="UP000767291"/>
    </source>
</evidence>
<protein>
    <submittedName>
        <fullName evidence="2">Membrane protein YhiD involved in acid resistance</fullName>
    </submittedName>
</protein>
<proteinExistence type="predicted"/>
<evidence type="ECO:0000256" key="1">
    <source>
        <dbReference type="SAM" id="Phobius"/>
    </source>
</evidence>
<name>A0ABS4ECZ4_9FIRM</name>
<keyword evidence="1" id="KW-0472">Membrane</keyword>
<comment type="caution">
    <text evidence="2">The sequence shown here is derived from an EMBL/GenBank/DDBJ whole genome shotgun (WGS) entry which is preliminary data.</text>
</comment>
<dbReference type="InterPro" id="IPR032531">
    <property type="entry name" value="DUF4956"/>
</dbReference>
<accession>A0ABS4ECZ4</accession>
<dbReference type="EMBL" id="JAGGJX010000005">
    <property type="protein sequence ID" value="MBP1855806.1"/>
    <property type="molecule type" value="Genomic_DNA"/>
</dbReference>
<evidence type="ECO:0000313" key="2">
    <source>
        <dbReference type="EMBL" id="MBP1855806.1"/>
    </source>
</evidence>
<feature type="transmembrane region" description="Helical" evidence="1">
    <location>
        <begin position="103"/>
        <end position="136"/>
    </location>
</feature>
<keyword evidence="1" id="KW-0812">Transmembrane</keyword>
<dbReference type="Pfam" id="PF16316">
    <property type="entry name" value="DUF4956"/>
    <property type="match status" value="1"/>
</dbReference>
<gene>
    <name evidence="2" type="ORF">J2Z43_002207</name>
</gene>